<feature type="signal peptide" evidence="1">
    <location>
        <begin position="1"/>
        <end position="16"/>
    </location>
</feature>
<comment type="caution">
    <text evidence="2">The sequence shown here is derived from an EMBL/GenBank/DDBJ whole genome shotgun (WGS) entry which is preliminary data.</text>
</comment>
<dbReference type="OrthoDB" id="10370584at2759"/>
<dbReference type="EMBL" id="WWBZ02000016">
    <property type="protein sequence ID" value="KAF4308883.1"/>
    <property type="molecule type" value="Genomic_DNA"/>
</dbReference>
<feature type="chain" id="PRO_5034720886" evidence="1">
    <location>
        <begin position="17"/>
        <end position="66"/>
    </location>
</feature>
<protein>
    <submittedName>
        <fullName evidence="2">Uncharacterized protein</fullName>
    </submittedName>
</protein>
<keyword evidence="1" id="KW-0732">Signal</keyword>
<evidence type="ECO:0000256" key="1">
    <source>
        <dbReference type="SAM" id="SignalP"/>
    </source>
</evidence>
<evidence type="ECO:0000313" key="2">
    <source>
        <dbReference type="EMBL" id="KAF4308883.1"/>
    </source>
</evidence>
<evidence type="ECO:0000313" key="3">
    <source>
        <dbReference type="Proteomes" id="UP000572817"/>
    </source>
</evidence>
<dbReference type="Proteomes" id="UP000572817">
    <property type="component" value="Unassembled WGS sequence"/>
</dbReference>
<proteinExistence type="predicted"/>
<keyword evidence="3" id="KW-1185">Reference proteome</keyword>
<sequence length="66" mass="6982">MKFSLAAILFAAGIHAATIQARADPGCPADAPWQVSSQPYLCCAYTVTVDQCCDRDGEGRGYKACP</sequence>
<gene>
    <name evidence="2" type="ORF">GTA08_BOTSDO02322</name>
</gene>
<name>A0A8H4J181_9PEZI</name>
<accession>A0A8H4J181</accession>
<organism evidence="2 3">
    <name type="scientific">Botryosphaeria dothidea</name>
    <dbReference type="NCBI Taxonomy" id="55169"/>
    <lineage>
        <taxon>Eukaryota</taxon>
        <taxon>Fungi</taxon>
        <taxon>Dikarya</taxon>
        <taxon>Ascomycota</taxon>
        <taxon>Pezizomycotina</taxon>
        <taxon>Dothideomycetes</taxon>
        <taxon>Dothideomycetes incertae sedis</taxon>
        <taxon>Botryosphaeriales</taxon>
        <taxon>Botryosphaeriaceae</taxon>
        <taxon>Botryosphaeria</taxon>
    </lineage>
</organism>
<reference evidence="2" key="1">
    <citation type="submission" date="2020-04" db="EMBL/GenBank/DDBJ databases">
        <title>Genome Assembly and Annotation of Botryosphaeria dothidea sdau 11-99, a Latent Pathogen of Apple Fruit Ring Rot in China.</title>
        <authorList>
            <person name="Yu C."/>
            <person name="Diao Y."/>
            <person name="Lu Q."/>
            <person name="Zhao J."/>
            <person name="Cui S."/>
            <person name="Peng C."/>
            <person name="He B."/>
            <person name="Liu H."/>
        </authorList>
    </citation>
    <scope>NUCLEOTIDE SEQUENCE [LARGE SCALE GENOMIC DNA]</scope>
    <source>
        <strain evidence="2">Sdau11-99</strain>
    </source>
</reference>
<dbReference type="AlphaFoldDB" id="A0A8H4J181"/>